<sequence length="250" mass="28661">MNWEGIKTILIVAFLLLDLLLGWSFWQEMKSDTNDLDGQWMESDMLKNRLERLDVNLPEWRGALPEMRYWSIQMPAVKKSGNGEDIEGGISGAIWQHEGQWSAKARPPFSLLEDKEKANQTIPYFSSYTFVKKEEDRLFFYETQDGYPVFDLTLEIWTEGDFIRAYRQSYASFVDGGDARPLISPYVAVQSLVDQKIIGAGTRIETVVPGYRLVQPEAADPFLVPVWRILTETSVYDVNGFIGTVLRDDP</sequence>
<feature type="transmembrane region" description="Helical" evidence="1">
    <location>
        <begin position="6"/>
        <end position="26"/>
    </location>
</feature>
<proteinExistence type="predicted"/>
<keyword evidence="1" id="KW-0812">Transmembrane</keyword>
<name>A0A2R6Y447_9BACL</name>
<protein>
    <recommendedName>
        <fullName evidence="2">Regulatory protein YycH-like domain-containing protein</fullName>
    </recommendedName>
</protein>
<reference evidence="4" key="1">
    <citation type="journal article" date="2018" name="Sci. Rep.">
        <title>Lignite coal burning seam in the remote Altai Mountains harbors a hydrogen-driven thermophilic microbial community.</title>
        <authorList>
            <person name="Kadnikov V.V."/>
            <person name="Mardanov A.V."/>
            <person name="Ivasenko D.A."/>
            <person name="Antsiferov D.V."/>
            <person name="Beletsky A.V."/>
            <person name="Karnachuk O.V."/>
            <person name="Ravin N.V."/>
        </authorList>
    </citation>
    <scope>NUCLEOTIDE SEQUENCE [LARGE SCALE GENOMIC DNA]</scope>
</reference>
<keyword evidence="1" id="KW-1133">Transmembrane helix</keyword>
<dbReference type="EMBL" id="PEBX01000007">
    <property type="protein sequence ID" value="PTQ57459.1"/>
    <property type="molecule type" value="Genomic_DNA"/>
</dbReference>
<gene>
    <name evidence="3" type="ORF">BSOLF_1614</name>
</gene>
<evidence type="ECO:0000256" key="1">
    <source>
        <dbReference type="SAM" id="Phobius"/>
    </source>
</evidence>
<organism evidence="3 4">
    <name type="scientific">Candidatus Carbonibacillus altaicus</name>
    <dbReference type="NCBI Taxonomy" id="2163959"/>
    <lineage>
        <taxon>Bacteria</taxon>
        <taxon>Bacillati</taxon>
        <taxon>Bacillota</taxon>
        <taxon>Bacilli</taxon>
        <taxon>Bacillales</taxon>
        <taxon>Candidatus Carbonibacillus</taxon>
    </lineage>
</organism>
<evidence type="ECO:0000313" key="4">
    <source>
        <dbReference type="Proteomes" id="UP000244338"/>
    </source>
</evidence>
<dbReference type="InterPro" id="IPR018604">
    <property type="entry name" value="YycI-like"/>
</dbReference>
<keyword evidence="1" id="KW-0472">Membrane</keyword>
<dbReference type="Gene3D" id="2.40.128.690">
    <property type="entry name" value="YycH protein, domain 3-like"/>
    <property type="match status" value="1"/>
</dbReference>
<dbReference type="Proteomes" id="UP000244338">
    <property type="component" value="Unassembled WGS sequence"/>
</dbReference>
<dbReference type="AlphaFoldDB" id="A0A2R6Y447"/>
<comment type="caution">
    <text evidence="3">The sequence shown here is derived from an EMBL/GenBank/DDBJ whole genome shotgun (WGS) entry which is preliminary data.</text>
</comment>
<dbReference type="Pfam" id="PF09648">
    <property type="entry name" value="YycI"/>
    <property type="match status" value="1"/>
</dbReference>
<dbReference type="GO" id="GO:0016020">
    <property type="term" value="C:membrane"/>
    <property type="evidence" value="ECO:0007669"/>
    <property type="project" value="InterPro"/>
</dbReference>
<accession>A0A2R6Y447</accession>
<evidence type="ECO:0000259" key="2">
    <source>
        <dbReference type="Pfam" id="PF09648"/>
    </source>
</evidence>
<feature type="domain" description="Regulatory protein YycH-like" evidence="2">
    <location>
        <begin position="119"/>
        <end position="239"/>
    </location>
</feature>
<evidence type="ECO:0000313" key="3">
    <source>
        <dbReference type="EMBL" id="PTQ57459.1"/>
    </source>
</evidence>